<dbReference type="FunFam" id="3.30.70.80:FF:000002">
    <property type="entry name" value="Subtilisin-like protease SBT5.3"/>
    <property type="match status" value="1"/>
</dbReference>
<dbReference type="EMBL" id="DF973187">
    <property type="protein sequence ID" value="GAU18572.1"/>
    <property type="molecule type" value="Genomic_DNA"/>
</dbReference>
<organism evidence="9 10">
    <name type="scientific">Trifolium subterraneum</name>
    <name type="common">Subterranean clover</name>
    <dbReference type="NCBI Taxonomy" id="3900"/>
    <lineage>
        <taxon>Eukaryota</taxon>
        <taxon>Viridiplantae</taxon>
        <taxon>Streptophyta</taxon>
        <taxon>Embryophyta</taxon>
        <taxon>Tracheophyta</taxon>
        <taxon>Spermatophyta</taxon>
        <taxon>Magnoliopsida</taxon>
        <taxon>eudicotyledons</taxon>
        <taxon>Gunneridae</taxon>
        <taxon>Pentapetalae</taxon>
        <taxon>rosids</taxon>
        <taxon>fabids</taxon>
        <taxon>Fabales</taxon>
        <taxon>Fabaceae</taxon>
        <taxon>Papilionoideae</taxon>
        <taxon>50 kb inversion clade</taxon>
        <taxon>NPAAA clade</taxon>
        <taxon>Hologalegina</taxon>
        <taxon>IRL clade</taxon>
        <taxon>Trifolieae</taxon>
        <taxon>Trifolium</taxon>
    </lineage>
</organism>
<proteinExistence type="inferred from homology"/>
<dbReference type="InterPro" id="IPR037045">
    <property type="entry name" value="S8pro/Inhibitor_I9_sf"/>
</dbReference>
<dbReference type="Gene3D" id="3.40.50.200">
    <property type="entry name" value="Peptidase S8/S53 domain"/>
    <property type="match status" value="1"/>
</dbReference>
<sequence>MGSQPPTLYFLLIILLVSLLHTPTFAIKKKSYVVYLGSHSHDSSEMSSIDFNSITNSHYEFLGSFLGSSDTAKESIFYSYTRHINGFAASLEEEVAVEIAKHPKVLSVFENNGRKLHTTRSWGFMGLEDNYGVISSNSIWNKARFGDGVIIANLDTGVWPESKSFSDEGFGPIPSKWRGICGKGSDHHFHCNR</sequence>
<evidence type="ECO:0000256" key="3">
    <source>
        <dbReference type="ARBA" id="ARBA00022670"/>
    </source>
</evidence>
<protein>
    <recommendedName>
        <fullName evidence="8">Inhibitor I9 domain-containing protein</fullName>
    </recommendedName>
</protein>
<feature type="chain" id="PRO_5016458180" description="Inhibitor I9 domain-containing protein" evidence="7">
    <location>
        <begin position="27"/>
        <end position="193"/>
    </location>
</feature>
<evidence type="ECO:0000313" key="10">
    <source>
        <dbReference type="Proteomes" id="UP000242715"/>
    </source>
</evidence>
<dbReference type="SUPFAM" id="SSF52743">
    <property type="entry name" value="Subtilisin-like"/>
    <property type="match status" value="1"/>
</dbReference>
<reference evidence="10" key="1">
    <citation type="journal article" date="2017" name="Front. Plant Sci.">
        <title>Climate Clever Clovers: New Paradigm to Reduce the Environmental Footprint of Ruminants by Breeding Low Methanogenic Forages Utilizing Haplotype Variation.</title>
        <authorList>
            <person name="Kaur P."/>
            <person name="Appels R."/>
            <person name="Bayer P.E."/>
            <person name="Keeble-Gagnere G."/>
            <person name="Wang J."/>
            <person name="Hirakawa H."/>
            <person name="Shirasawa K."/>
            <person name="Vercoe P."/>
            <person name="Stefanova K."/>
            <person name="Durmic Z."/>
            <person name="Nichols P."/>
            <person name="Revell C."/>
            <person name="Isobe S.N."/>
            <person name="Edwards D."/>
            <person name="Erskine W."/>
        </authorList>
    </citation>
    <scope>NUCLEOTIDE SEQUENCE [LARGE SCALE GENOMIC DNA]</scope>
    <source>
        <strain evidence="10">cv. Daliak</strain>
    </source>
</reference>
<keyword evidence="3" id="KW-0645">Protease</keyword>
<dbReference type="OrthoDB" id="2014869at2759"/>
<dbReference type="InterPro" id="IPR036852">
    <property type="entry name" value="Peptidase_S8/S53_dom_sf"/>
</dbReference>
<evidence type="ECO:0000256" key="6">
    <source>
        <dbReference type="ARBA" id="ARBA00022825"/>
    </source>
</evidence>
<dbReference type="Pfam" id="PF05922">
    <property type="entry name" value="Inhibitor_I9"/>
    <property type="match status" value="1"/>
</dbReference>
<comment type="subcellular location">
    <subcellularLocation>
        <location evidence="1">Secreted</location>
    </subcellularLocation>
</comment>
<dbReference type="Gene3D" id="3.30.70.80">
    <property type="entry name" value="Peptidase S8 propeptide/proteinase inhibitor I9"/>
    <property type="match status" value="1"/>
</dbReference>
<dbReference type="GO" id="GO:0006508">
    <property type="term" value="P:proteolysis"/>
    <property type="evidence" value="ECO:0007669"/>
    <property type="project" value="UniProtKB-KW"/>
</dbReference>
<evidence type="ECO:0000256" key="1">
    <source>
        <dbReference type="ARBA" id="ARBA00004613"/>
    </source>
</evidence>
<accession>A0A2Z6LL64</accession>
<keyword evidence="4 7" id="KW-0732">Signal</keyword>
<feature type="signal peptide" evidence="7">
    <location>
        <begin position="1"/>
        <end position="26"/>
    </location>
</feature>
<keyword evidence="10" id="KW-1185">Reference proteome</keyword>
<evidence type="ECO:0000259" key="8">
    <source>
        <dbReference type="Pfam" id="PF05922"/>
    </source>
</evidence>
<evidence type="ECO:0000313" key="9">
    <source>
        <dbReference type="EMBL" id="GAU18572.1"/>
    </source>
</evidence>
<evidence type="ECO:0000256" key="2">
    <source>
        <dbReference type="ARBA" id="ARBA00011073"/>
    </source>
</evidence>
<name>A0A2Z6LL64_TRISU</name>
<dbReference type="InterPro" id="IPR045051">
    <property type="entry name" value="SBT"/>
</dbReference>
<keyword evidence="5" id="KW-0378">Hydrolase</keyword>
<dbReference type="InterPro" id="IPR010259">
    <property type="entry name" value="S8pro/Inhibitor_I9"/>
</dbReference>
<dbReference type="GO" id="GO:0004252">
    <property type="term" value="F:serine-type endopeptidase activity"/>
    <property type="evidence" value="ECO:0007669"/>
    <property type="project" value="InterPro"/>
</dbReference>
<evidence type="ECO:0000256" key="4">
    <source>
        <dbReference type="ARBA" id="ARBA00022729"/>
    </source>
</evidence>
<feature type="non-terminal residue" evidence="9">
    <location>
        <position position="193"/>
    </location>
</feature>
<dbReference type="AlphaFoldDB" id="A0A2Z6LL64"/>
<comment type="similarity">
    <text evidence="2">Belongs to the peptidase S8 family.</text>
</comment>
<gene>
    <name evidence="9" type="ORF">TSUD_325640</name>
</gene>
<keyword evidence="6" id="KW-0720">Serine protease</keyword>
<evidence type="ECO:0000256" key="7">
    <source>
        <dbReference type="SAM" id="SignalP"/>
    </source>
</evidence>
<evidence type="ECO:0000256" key="5">
    <source>
        <dbReference type="ARBA" id="ARBA00022801"/>
    </source>
</evidence>
<feature type="domain" description="Inhibitor I9" evidence="8">
    <location>
        <begin position="31"/>
        <end position="117"/>
    </location>
</feature>
<dbReference type="Proteomes" id="UP000242715">
    <property type="component" value="Unassembled WGS sequence"/>
</dbReference>
<dbReference type="GO" id="GO:0005576">
    <property type="term" value="C:extracellular region"/>
    <property type="evidence" value="ECO:0007669"/>
    <property type="project" value="UniProtKB-SubCell"/>
</dbReference>
<dbReference type="PANTHER" id="PTHR10795">
    <property type="entry name" value="PROPROTEIN CONVERTASE SUBTILISIN/KEXIN"/>
    <property type="match status" value="1"/>
</dbReference>